<accession>U2DYM9</accession>
<evidence type="ECO:0008006" key="3">
    <source>
        <dbReference type="Google" id="ProtNLM"/>
    </source>
</evidence>
<dbReference type="Gene3D" id="3.40.50.720">
    <property type="entry name" value="NAD(P)-binding Rossmann-like Domain"/>
    <property type="match status" value="1"/>
</dbReference>
<reference evidence="1 2" key="1">
    <citation type="submission" date="2013-08" db="EMBL/GenBank/DDBJ databases">
        <authorList>
            <person name="Weinstock G."/>
            <person name="Sodergren E."/>
            <person name="Wylie T."/>
            <person name="Fulton L."/>
            <person name="Fulton R."/>
            <person name="Fronick C."/>
            <person name="O'Laughlin M."/>
            <person name="Godfrey J."/>
            <person name="Miner T."/>
            <person name="Herter B."/>
            <person name="Appelbaum E."/>
            <person name="Cordes M."/>
            <person name="Lek S."/>
            <person name="Wollam A."/>
            <person name="Pepin K.H."/>
            <person name="Palsikar V.B."/>
            <person name="Mitreva M."/>
            <person name="Wilson R.K."/>
        </authorList>
    </citation>
    <scope>NUCLEOTIDE SEQUENCE [LARGE SCALE GENOMIC DNA]</scope>
    <source>
        <strain evidence="1 2">F0041</strain>
    </source>
</reference>
<dbReference type="PATRIC" id="fig|1321819.3.peg.713"/>
<gene>
    <name evidence="1" type="ORF">HMPREF1981_00768</name>
</gene>
<proteinExistence type="predicted"/>
<evidence type="ECO:0000313" key="1">
    <source>
        <dbReference type="EMBL" id="ERI86802.1"/>
    </source>
</evidence>
<dbReference type="HOGENOM" id="CLU_913667_0_0_10"/>
<name>U2DYM9_9BACE</name>
<comment type="caution">
    <text evidence="1">The sequence shown here is derived from an EMBL/GenBank/DDBJ whole genome shotgun (WGS) entry which is preliminary data.</text>
</comment>
<sequence>NDAELADFCSRCLLVINAAGPSFEIRDKIALEALKNHCHYMDIGGYDLLPELLESYREKIENRNLCFVTGAGWMPGISGVFSKAVIETHMDNPEKTEFTIYYGAVDNWSYASTYDLVASSTGEVRSYAYSYGERKAVSPFRHTHTVLFPFIGHKKICMPLFGTELGRLALSLKQIRSLSAFVMINDYVSMGKFMSLKLFYRNRLDWAIRMLQKDYRRLVKKENKWGSVVCRVSEAGRDADRYYYLYTHSNLLWTALPAVLATRYILEGKVKSGLNCLCDAVDCRSFMSDLNAYGIKYRCYEQKK</sequence>
<dbReference type="Proteomes" id="UP000016496">
    <property type="component" value="Unassembled WGS sequence"/>
</dbReference>
<feature type="non-terminal residue" evidence="1">
    <location>
        <position position="1"/>
    </location>
</feature>
<evidence type="ECO:0000313" key="2">
    <source>
        <dbReference type="Proteomes" id="UP000016496"/>
    </source>
</evidence>
<protein>
    <recommendedName>
        <fullName evidence="3">Saccharopine dehydrogenase</fullName>
    </recommendedName>
</protein>
<dbReference type="RefSeq" id="WP_021644137.1">
    <property type="nucleotide sequence ID" value="NZ_KE993066.1"/>
</dbReference>
<dbReference type="EMBL" id="AWSV01000048">
    <property type="protein sequence ID" value="ERI86802.1"/>
    <property type="molecule type" value="Genomic_DNA"/>
</dbReference>
<dbReference type="PANTHER" id="PTHR43796:SF2">
    <property type="entry name" value="CARBOXYNORSPERMIDINE SYNTHASE"/>
    <property type="match status" value="1"/>
</dbReference>
<dbReference type="PANTHER" id="PTHR43796">
    <property type="entry name" value="CARBOXYNORSPERMIDINE SYNTHASE"/>
    <property type="match status" value="1"/>
</dbReference>
<organism evidence="1 2">
    <name type="scientific">Bacteroides pyogenes F0041</name>
    <dbReference type="NCBI Taxonomy" id="1321819"/>
    <lineage>
        <taxon>Bacteria</taxon>
        <taxon>Pseudomonadati</taxon>
        <taxon>Bacteroidota</taxon>
        <taxon>Bacteroidia</taxon>
        <taxon>Bacteroidales</taxon>
        <taxon>Bacteroidaceae</taxon>
        <taxon>Bacteroides</taxon>
    </lineage>
</organism>
<dbReference type="AlphaFoldDB" id="U2DYM9"/>